<dbReference type="Proteomes" id="UP000751190">
    <property type="component" value="Unassembled WGS sequence"/>
</dbReference>
<evidence type="ECO:0000256" key="6">
    <source>
        <dbReference type="ARBA" id="ARBA00022691"/>
    </source>
</evidence>
<evidence type="ECO:0000256" key="4">
    <source>
        <dbReference type="ARBA" id="ARBA00022603"/>
    </source>
</evidence>
<keyword evidence="6" id="KW-0949">S-adenosyl-L-methionine</keyword>
<evidence type="ECO:0000259" key="12">
    <source>
        <dbReference type="Pfam" id="PF08123"/>
    </source>
</evidence>
<evidence type="ECO:0000256" key="8">
    <source>
        <dbReference type="ARBA" id="ARBA00023242"/>
    </source>
</evidence>
<keyword evidence="7" id="KW-0156">Chromatin regulator</keyword>
<comment type="subcellular location">
    <subcellularLocation>
        <location evidence="1">Nucleus</location>
    </subcellularLocation>
</comment>
<dbReference type="Gene3D" id="3.40.50.150">
    <property type="entry name" value="Vaccinia Virus protein VP39"/>
    <property type="match status" value="1"/>
</dbReference>
<evidence type="ECO:0000313" key="13">
    <source>
        <dbReference type="EMBL" id="KAG8464543.1"/>
    </source>
</evidence>
<dbReference type="EMBL" id="JAGTXO010000012">
    <property type="protein sequence ID" value="KAG8464543.1"/>
    <property type="molecule type" value="Genomic_DNA"/>
</dbReference>
<feature type="compositionally biased region" description="Low complexity" evidence="11">
    <location>
        <begin position="188"/>
        <end position="216"/>
    </location>
</feature>
<feature type="compositionally biased region" description="Basic residues" evidence="11">
    <location>
        <begin position="229"/>
        <end position="244"/>
    </location>
</feature>
<evidence type="ECO:0000256" key="3">
    <source>
        <dbReference type="ARBA" id="ARBA00020987"/>
    </source>
</evidence>
<dbReference type="Pfam" id="PF08123">
    <property type="entry name" value="DOT1"/>
    <property type="match status" value="1"/>
</dbReference>
<dbReference type="InterPro" id="IPR029063">
    <property type="entry name" value="SAM-dependent_MTases_sf"/>
</dbReference>
<keyword evidence="14" id="KW-1185">Reference proteome</keyword>
<proteinExistence type="predicted"/>
<dbReference type="InterPro" id="IPR025789">
    <property type="entry name" value="DOT1_dom"/>
</dbReference>
<dbReference type="OrthoDB" id="496516at2759"/>
<keyword evidence="8" id="KW-0539">Nucleus</keyword>
<dbReference type="AlphaFoldDB" id="A0A8J6CEG4"/>
<dbReference type="GO" id="GO:0005634">
    <property type="term" value="C:nucleus"/>
    <property type="evidence" value="ECO:0007669"/>
    <property type="project" value="UniProtKB-SubCell"/>
</dbReference>
<dbReference type="GO" id="GO:0032259">
    <property type="term" value="P:methylation"/>
    <property type="evidence" value="ECO:0007669"/>
    <property type="project" value="UniProtKB-KW"/>
</dbReference>
<evidence type="ECO:0000256" key="9">
    <source>
        <dbReference type="ARBA" id="ARBA00029821"/>
    </source>
</evidence>
<dbReference type="PANTHER" id="PTHR21451">
    <property type="entry name" value="HISTONE H3 METHYLTRANSFERASE"/>
    <property type="match status" value="1"/>
</dbReference>
<reference evidence="13" key="1">
    <citation type="submission" date="2021-05" db="EMBL/GenBank/DDBJ databases">
        <title>The genome of the haptophyte Pavlova lutheri (Diacronema luteri, Pavlovales) - a model for lipid biosynthesis in eukaryotic algae.</title>
        <authorList>
            <person name="Hulatt C.J."/>
            <person name="Posewitz M.C."/>
        </authorList>
    </citation>
    <scope>NUCLEOTIDE SEQUENCE</scope>
    <source>
        <strain evidence="13">NIVA-4/92</strain>
    </source>
</reference>
<evidence type="ECO:0000256" key="2">
    <source>
        <dbReference type="ARBA" id="ARBA00012190"/>
    </source>
</evidence>
<evidence type="ECO:0000256" key="1">
    <source>
        <dbReference type="ARBA" id="ARBA00004123"/>
    </source>
</evidence>
<evidence type="ECO:0000313" key="14">
    <source>
        <dbReference type="Proteomes" id="UP000751190"/>
    </source>
</evidence>
<dbReference type="GO" id="GO:0006281">
    <property type="term" value="P:DNA repair"/>
    <property type="evidence" value="ECO:0007669"/>
    <property type="project" value="TreeGrafter"/>
</dbReference>
<dbReference type="InterPro" id="IPR030445">
    <property type="entry name" value="H3-K79_meTrfase"/>
</dbReference>
<evidence type="ECO:0000256" key="7">
    <source>
        <dbReference type="ARBA" id="ARBA00022853"/>
    </source>
</evidence>
<organism evidence="13 14">
    <name type="scientific">Diacronema lutheri</name>
    <name type="common">Unicellular marine alga</name>
    <name type="synonym">Monochrysis lutheri</name>
    <dbReference type="NCBI Taxonomy" id="2081491"/>
    <lineage>
        <taxon>Eukaryota</taxon>
        <taxon>Haptista</taxon>
        <taxon>Haptophyta</taxon>
        <taxon>Pavlovophyceae</taxon>
        <taxon>Pavlovales</taxon>
        <taxon>Pavlovaceae</taxon>
        <taxon>Diacronema</taxon>
    </lineage>
</organism>
<name>A0A8J6CEG4_DIALT</name>
<sequence length="839" mass="85725">MRALRGALDASAIGLATCAGSVVAGASGHAPRAESELEGEPHAESGLSACAPELASASECAASAGERSPEARASDEVAVARAAVPARAALQPGNSVPIKPPVTGSDWGTSTAGLRHCAAARPSQPVSCGASDFELAWSLMPTSNKRAAAERANAAVRSAAAWEGSRGLGGASAERAPKRPRVPRAARPRTAGVGAAGAPAELAPAGAPAADGTATGSGEPVGPAPARDTRRRRARRTGRKRVRRAPSGESAAARAGDEAPSQGAAGSCAERDAALPEGGAPLPPRAPAAGPHAAAATAATAGVRGRRARPVGVACESANVLLALGHDPYFRCEVAPLPDGDGLVVQWAYPGGAAGDSNAWIGLHAAVNVDWAASGPRPPYERYKQISENKPTGEKRFAAKELARLADGLYFASLHAGDFATANAAAGYAVSQRVRVEAGRVIGTVGIAHAALVPGFKQAAGGGRAGARTAASSGGASAMPSEELITLGAGAGAGAGMRVSLLYARAGAEAADAGAGAGVGADSDTDADADEDEAADALGAAGGGRGGGVGRATQHMHAIPVVHVELPAHFESASVRKVYKTIDALSFLDWGLCSDDAVAGCRRKAASRARARFEGGERVLGGEHDAANAQREGTVRVEALTTRTSEHYGEATQATVERMLRILTHLNQIVPSMVGWGQMWNLTSDSTFLDIGSGYGKVVLHAKLKARCRRAVGIECVTARHLIAAQALDQLDEQLTDEERAADALSGVELVDGDATLAASHDFSHVYVFDRVFSAVTLRALAAVLARSRWLVLVSSKPPKVWRTCGLRKAAPVARLRFVTTGRERCTCFVYVNQNYAPS</sequence>
<comment type="caution">
    <text evidence="13">The sequence shown here is derived from an EMBL/GenBank/DDBJ whole genome shotgun (WGS) entry which is preliminary data.</text>
</comment>
<keyword evidence="5" id="KW-0808">Transferase</keyword>
<evidence type="ECO:0000256" key="10">
    <source>
        <dbReference type="ARBA" id="ARBA00047770"/>
    </source>
</evidence>
<evidence type="ECO:0000256" key="11">
    <source>
        <dbReference type="SAM" id="MobiDB-lite"/>
    </source>
</evidence>
<dbReference type="SUPFAM" id="SSF53335">
    <property type="entry name" value="S-adenosyl-L-methionine-dependent methyltransferases"/>
    <property type="match status" value="1"/>
</dbReference>
<feature type="compositionally biased region" description="Basic residues" evidence="11">
    <location>
        <begin position="178"/>
        <end position="187"/>
    </location>
</feature>
<comment type="catalytic activity">
    <reaction evidence="10">
        <text>L-lysyl(79)-[histone H3] + 3 S-adenosyl-L-methionine = N(6),N(6),N(6)-trimethyl-L-lysyl(79)-[histone H3] + 3 S-adenosyl-L-homocysteine + 3 H(+)</text>
        <dbReference type="Rhea" id="RHEA:60328"/>
        <dbReference type="Rhea" id="RHEA-COMP:15549"/>
        <dbReference type="Rhea" id="RHEA-COMP:15552"/>
        <dbReference type="ChEBI" id="CHEBI:15378"/>
        <dbReference type="ChEBI" id="CHEBI:29969"/>
        <dbReference type="ChEBI" id="CHEBI:57856"/>
        <dbReference type="ChEBI" id="CHEBI:59789"/>
        <dbReference type="ChEBI" id="CHEBI:61961"/>
        <dbReference type="EC" id="2.1.1.360"/>
    </reaction>
</comment>
<dbReference type="GO" id="GO:0140956">
    <property type="term" value="F:histone H3K79 trimethyltransferase activity"/>
    <property type="evidence" value="ECO:0007669"/>
    <property type="project" value="UniProtKB-EC"/>
</dbReference>
<feature type="region of interest" description="Disordered" evidence="11">
    <location>
        <begin position="161"/>
        <end position="292"/>
    </location>
</feature>
<dbReference type="GO" id="GO:0000077">
    <property type="term" value="P:DNA damage checkpoint signaling"/>
    <property type="evidence" value="ECO:0007669"/>
    <property type="project" value="TreeGrafter"/>
</dbReference>
<dbReference type="EC" id="2.1.1.360" evidence="2"/>
<protein>
    <recommendedName>
        <fullName evidence="3">Histone-lysine N-methyltransferase, H3 lysine-79 specific</fullName>
        <ecNumber evidence="2">2.1.1.360</ecNumber>
    </recommendedName>
    <alternativeName>
        <fullName evidence="9">Histone H3-K79 methyltransferase</fullName>
    </alternativeName>
</protein>
<keyword evidence="4" id="KW-0489">Methyltransferase</keyword>
<gene>
    <name evidence="13" type="ORF">KFE25_009911</name>
</gene>
<evidence type="ECO:0000256" key="5">
    <source>
        <dbReference type="ARBA" id="ARBA00022679"/>
    </source>
</evidence>
<feature type="domain" description="DOT1" evidence="12">
    <location>
        <begin position="679"/>
        <end position="731"/>
    </location>
</feature>
<dbReference type="PANTHER" id="PTHR21451:SF0">
    <property type="entry name" value="HISTONE-LYSINE N-METHYLTRANSFERASE, H3 LYSINE-79 SPECIFIC"/>
    <property type="match status" value="1"/>
</dbReference>
<accession>A0A8J6CEG4</accession>